<feature type="domain" description="HTH tetR-type" evidence="5">
    <location>
        <begin position="41"/>
        <end position="100"/>
    </location>
</feature>
<dbReference type="InterPro" id="IPR001647">
    <property type="entry name" value="HTH_TetR"/>
</dbReference>
<dbReference type="PROSITE" id="PS50977">
    <property type="entry name" value="HTH_TETR_2"/>
    <property type="match status" value="1"/>
</dbReference>
<dbReference type="EMBL" id="AP022587">
    <property type="protein sequence ID" value="BBY22177.1"/>
    <property type="molecule type" value="Genomic_DNA"/>
</dbReference>
<dbReference type="Proteomes" id="UP000467130">
    <property type="component" value="Chromosome"/>
</dbReference>
<dbReference type="GO" id="GO:0003700">
    <property type="term" value="F:DNA-binding transcription factor activity"/>
    <property type="evidence" value="ECO:0007669"/>
    <property type="project" value="TreeGrafter"/>
</dbReference>
<keyword evidence="2 4" id="KW-0238">DNA-binding</keyword>
<evidence type="ECO:0000256" key="3">
    <source>
        <dbReference type="ARBA" id="ARBA00023163"/>
    </source>
</evidence>
<dbReference type="PRINTS" id="PR00455">
    <property type="entry name" value="HTHTETR"/>
</dbReference>
<dbReference type="SUPFAM" id="SSF46689">
    <property type="entry name" value="Homeodomain-like"/>
    <property type="match status" value="1"/>
</dbReference>
<dbReference type="InterPro" id="IPR009057">
    <property type="entry name" value="Homeodomain-like_sf"/>
</dbReference>
<keyword evidence="3" id="KW-0804">Transcription</keyword>
<evidence type="ECO:0000313" key="7">
    <source>
        <dbReference type="Proteomes" id="UP000467130"/>
    </source>
</evidence>
<dbReference type="Pfam" id="PF00440">
    <property type="entry name" value="TetR_N"/>
    <property type="match status" value="1"/>
</dbReference>
<protein>
    <recommendedName>
        <fullName evidence="5">HTH tetR-type domain-containing protein</fullName>
    </recommendedName>
</protein>
<keyword evidence="7" id="KW-1185">Reference proteome</keyword>
<dbReference type="GO" id="GO:0000976">
    <property type="term" value="F:transcription cis-regulatory region binding"/>
    <property type="evidence" value="ECO:0007669"/>
    <property type="project" value="TreeGrafter"/>
</dbReference>
<name>A0A7I7Q7Z3_9MYCO</name>
<reference evidence="6 7" key="1">
    <citation type="journal article" date="2019" name="Emerg. Microbes Infect.">
        <title>Comprehensive subspecies identification of 175 nontuberculous mycobacteria species based on 7547 genomic profiles.</title>
        <authorList>
            <person name="Matsumoto Y."/>
            <person name="Kinjo T."/>
            <person name="Motooka D."/>
            <person name="Nabeya D."/>
            <person name="Jung N."/>
            <person name="Uechi K."/>
            <person name="Horii T."/>
            <person name="Iida T."/>
            <person name="Fujita J."/>
            <person name="Nakamura S."/>
        </authorList>
    </citation>
    <scope>NUCLEOTIDE SEQUENCE [LARGE SCALE GENOMIC DNA]</scope>
    <source>
        <strain evidence="6 7">JCM 17783</strain>
    </source>
</reference>
<keyword evidence="1" id="KW-0805">Transcription regulation</keyword>
<dbReference type="AlphaFoldDB" id="A0A7I7Q7Z3"/>
<dbReference type="PANTHER" id="PTHR30055:SF234">
    <property type="entry name" value="HTH-TYPE TRANSCRIPTIONAL REGULATOR BETI"/>
    <property type="match status" value="1"/>
</dbReference>
<dbReference type="PANTHER" id="PTHR30055">
    <property type="entry name" value="HTH-TYPE TRANSCRIPTIONAL REGULATOR RUTR"/>
    <property type="match status" value="1"/>
</dbReference>
<accession>A0A7I7Q7Z3</accession>
<gene>
    <name evidence="6" type="ORF">MSTO_23820</name>
</gene>
<dbReference type="InterPro" id="IPR050109">
    <property type="entry name" value="HTH-type_TetR-like_transc_reg"/>
</dbReference>
<evidence type="ECO:0000256" key="1">
    <source>
        <dbReference type="ARBA" id="ARBA00023015"/>
    </source>
</evidence>
<dbReference type="Gene3D" id="1.10.10.60">
    <property type="entry name" value="Homeodomain-like"/>
    <property type="match status" value="1"/>
</dbReference>
<evidence type="ECO:0000259" key="5">
    <source>
        <dbReference type="PROSITE" id="PS50977"/>
    </source>
</evidence>
<dbReference type="Gene3D" id="1.10.357.10">
    <property type="entry name" value="Tetracycline Repressor, domain 2"/>
    <property type="match status" value="1"/>
</dbReference>
<evidence type="ECO:0000313" key="6">
    <source>
        <dbReference type="EMBL" id="BBY22177.1"/>
    </source>
</evidence>
<evidence type="ECO:0000256" key="2">
    <source>
        <dbReference type="ARBA" id="ARBA00023125"/>
    </source>
</evidence>
<evidence type="ECO:0000256" key="4">
    <source>
        <dbReference type="PROSITE-ProRule" id="PRU00335"/>
    </source>
</evidence>
<sequence>MRDVPNNGAPVEDTSRDALSAGPWRDRVVARSLGAARSQSIDRGAAFVRAAMEILEVEGESLTVQDVADRAGFSLRILYRHFASKDDLLAAVLEESLSTAVKRMRTQSAKITDPVQRLATFIADLVSNERTPFTVALAKHELALRAERADEVARAHAPMAQLALEVVSSVASEGKMTHCRPEDAVSLIFATTRSYNYSKLLGDTSGLTVTAGPAAAPAGQSDVVAYCLRGIGVSANT</sequence>
<organism evidence="6 7">
    <name type="scientific">Mycobacterium stomatepiae</name>
    <dbReference type="NCBI Taxonomy" id="470076"/>
    <lineage>
        <taxon>Bacteria</taxon>
        <taxon>Bacillati</taxon>
        <taxon>Actinomycetota</taxon>
        <taxon>Actinomycetes</taxon>
        <taxon>Mycobacteriales</taxon>
        <taxon>Mycobacteriaceae</taxon>
        <taxon>Mycobacterium</taxon>
        <taxon>Mycobacterium simiae complex</taxon>
    </lineage>
</organism>
<feature type="DNA-binding region" description="H-T-H motif" evidence="4">
    <location>
        <begin position="63"/>
        <end position="82"/>
    </location>
</feature>
<dbReference type="KEGG" id="msto:MSTO_23820"/>
<proteinExistence type="predicted"/>